<feature type="transmembrane region" description="Helical" evidence="1">
    <location>
        <begin position="221"/>
        <end position="242"/>
    </location>
</feature>
<feature type="transmembrane region" description="Helical" evidence="1">
    <location>
        <begin position="354"/>
        <end position="375"/>
    </location>
</feature>
<protein>
    <submittedName>
        <fullName evidence="2">DUF4153 domain-containing protein</fullName>
    </submittedName>
</protein>
<evidence type="ECO:0000256" key="1">
    <source>
        <dbReference type="SAM" id="Phobius"/>
    </source>
</evidence>
<sequence length="416" mass="46616">MESEIIKYKDDPAQLESLYRKGKKAFAKGFHEIYPQIQGNPIAEFWKARLDYKSEQDGISWGTKKEFRFVLILALLAGLFAKTQEIFAIDEDFFYPRNLAFIAFPAVTAYFASKNQLKSSLIWGIISVTLGSLIYINLLPDDQSSDTLVLACIHLPLLLWAVLGFSYSGNDYRDLDNRMDFLRFNGDVIIMGVVLGISFALMSGLTMGLFELIGINIGEFYTKYIVVFGLASIPPLATHLTQTNPHLVSKVSPIVAKIFSPLILVMLVIYLGAIVYSGKDPYNDREFLLLFNMLLIGVLALIFFSVAESSKDSKAKAGNWVLGGLSIVTIIVNLVALSAIAFRITEYGITPNRMAVLGINVIMLIHLFLVCGKLIKLIRNQTEINEVGQTIARFLPVYFIWTVIVVFLFPLIFNFQ</sequence>
<feature type="transmembrane region" description="Helical" evidence="1">
    <location>
        <begin position="148"/>
        <end position="167"/>
    </location>
</feature>
<feature type="transmembrane region" description="Helical" evidence="1">
    <location>
        <begin position="120"/>
        <end position="136"/>
    </location>
</feature>
<feature type="transmembrane region" description="Helical" evidence="1">
    <location>
        <begin position="188"/>
        <end position="215"/>
    </location>
</feature>
<dbReference type="EMBL" id="JAUEPH010000002">
    <property type="protein sequence ID" value="MDN3203196.1"/>
    <property type="molecule type" value="Genomic_DNA"/>
</dbReference>
<feature type="transmembrane region" description="Helical" evidence="1">
    <location>
        <begin position="287"/>
        <end position="307"/>
    </location>
</feature>
<dbReference type="Proteomes" id="UP001171916">
    <property type="component" value="Unassembled WGS sequence"/>
</dbReference>
<feature type="transmembrane region" description="Helical" evidence="1">
    <location>
        <begin position="95"/>
        <end position="113"/>
    </location>
</feature>
<proteinExistence type="predicted"/>
<name>A0ABT7Y9K4_9BACT</name>
<feature type="transmembrane region" description="Helical" evidence="1">
    <location>
        <begin position="319"/>
        <end position="342"/>
    </location>
</feature>
<keyword evidence="1" id="KW-0472">Membrane</keyword>
<feature type="transmembrane region" description="Helical" evidence="1">
    <location>
        <begin position="254"/>
        <end position="275"/>
    </location>
</feature>
<keyword evidence="3" id="KW-1185">Reference proteome</keyword>
<comment type="caution">
    <text evidence="2">The sequence shown here is derived from an EMBL/GenBank/DDBJ whole genome shotgun (WGS) entry which is preliminary data.</text>
</comment>
<dbReference type="RefSeq" id="WP_289998760.1">
    <property type="nucleotide sequence ID" value="NZ_JAUEPH010000002.1"/>
</dbReference>
<evidence type="ECO:0000313" key="2">
    <source>
        <dbReference type="EMBL" id="MDN3203196.1"/>
    </source>
</evidence>
<feature type="transmembrane region" description="Helical" evidence="1">
    <location>
        <begin position="69"/>
        <end position="89"/>
    </location>
</feature>
<keyword evidence="1" id="KW-1133">Transmembrane helix</keyword>
<reference evidence="2" key="1">
    <citation type="submission" date="2023-06" db="EMBL/GenBank/DDBJ databases">
        <title>Robiginitalea aurantiacus sp. nov. and Algoriphagus sediminis sp. nov., isolated from coastal sediment.</title>
        <authorList>
            <person name="Zhou Z.Y."/>
            <person name="An J."/>
            <person name="Jia Y.W."/>
            <person name="Du Z.J."/>
        </authorList>
    </citation>
    <scope>NUCLEOTIDE SEQUENCE</scope>
    <source>
        <strain evidence="2">C2-7</strain>
    </source>
</reference>
<accession>A0ABT7Y9K4</accession>
<gene>
    <name evidence="2" type="ORF">QVH07_03515</name>
</gene>
<keyword evidence="1" id="KW-0812">Transmembrane</keyword>
<evidence type="ECO:0000313" key="3">
    <source>
        <dbReference type="Proteomes" id="UP001171916"/>
    </source>
</evidence>
<organism evidence="2 3">
    <name type="scientific">Algoriphagus sediminis</name>
    <dbReference type="NCBI Taxonomy" id="3057113"/>
    <lineage>
        <taxon>Bacteria</taxon>
        <taxon>Pseudomonadati</taxon>
        <taxon>Bacteroidota</taxon>
        <taxon>Cytophagia</taxon>
        <taxon>Cytophagales</taxon>
        <taxon>Cyclobacteriaceae</taxon>
        <taxon>Algoriphagus</taxon>
    </lineage>
</organism>
<feature type="transmembrane region" description="Helical" evidence="1">
    <location>
        <begin position="395"/>
        <end position="413"/>
    </location>
</feature>